<accession>A0A5B7EBD9</accession>
<dbReference type="AlphaFoldDB" id="A0A5B7EBD9"/>
<evidence type="ECO:0000313" key="2">
    <source>
        <dbReference type="Proteomes" id="UP000324222"/>
    </source>
</evidence>
<evidence type="ECO:0000313" key="1">
    <source>
        <dbReference type="EMBL" id="MPC30908.1"/>
    </source>
</evidence>
<proteinExistence type="predicted"/>
<reference evidence="1 2" key="1">
    <citation type="submission" date="2019-05" db="EMBL/GenBank/DDBJ databases">
        <title>Another draft genome of Portunus trituberculatus and its Hox gene families provides insights of decapod evolution.</title>
        <authorList>
            <person name="Jeong J.-H."/>
            <person name="Song I."/>
            <person name="Kim S."/>
            <person name="Choi T."/>
            <person name="Kim D."/>
            <person name="Ryu S."/>
            <person name="Kim W."/>
        </authorList>
    </citation>
    <scope>NUCLEOTIDE SEQUENCE [LARGE SCALE GENOMIC DNA]</scope>
    <source>
        <tissue evidence="1">Muscle</tissue>
    </source>
</reference>
<protein>
    <submittedName>
        <fullName evidence="1">Uncharacterized protein</fullName>
    </submittedName>
</protein>
<comment type="caution">
    <text evidence="1">The sequence shown here is derived from an EMBL/GenBank/DDBJ whole genome shotgun (WGS) entry which is preliminary data.</text>
</comment>
<name>A0A5B7EBD9_PORTR</name>
<gene>
    <name evidence="1" type="ORF">E2C01_024180</name>
</gene>
<sequence>MSLDLPASAWTLDTLLLSAAPPCPCPIPIALMNTPFPPAPFATPATPSLFLSPLPTFKE</sequence>
<dbReference type="EMBL" id="VSRR010002336">
    <property type="protein sequence ID" value="MPC30908.1"/>
    <property type="molecule type" value="Genomic_DNA"/>
</dbReference>
<organism evidence="1 2">
    <name type="scientific">Portunus trituberculatus</name>
    <name type="common">Swimming crab</name>
    <name type="synonym">Neptunus trituberculatus</name>
    <dbReference type="NCBI Taxonomy" id="210409"/>
    <lineage>
        <taxon>Eukaryota</taxon>
        <taxon>Metazoa</taxon>
        <taxon>Ecdysozoa</taxon>
        <taxon>Arthropoda</taxon>
        <taxon>Crustacea</taxon>
        <taxon>Multicrustacea</taxon>
        <taxon>Malacostraca</taxon>
        <taxon>Eumalacostraca</taxon>
        <taxon>Eucarida</taxon>
        <taxon>Decapoda</taxon>
        <taxon>Pleocyemata</taxon>
        <taxon>Brachyura</taxon>
        <taxon>Eubrachyura</taxon>
        <taxon>Portunoidea</taxon>
        <taxon>Portunidae</taxon>
        <taxon>Portuninae</taxon>
        <taxon>Portunus</taxon>
    </lineage>
</organism>
<keyword evidence="2" id="KW-1185">Reference proteome</keyword>
<dbReference type="Proteomes" id="UP000324222">
    <property type="component" value="Unassembled WGS sequence"/>
</dbReference>